<accession>A0AAD7NES7</accession>
<feature type="region of interest" description="Disordered" evidence="1">
    <location>
        <begin position="1"/>
        <end position="64"/>
    </location>
</feature>
<name>A0AAD7NES7_9AGAR</name>
<reference evidence="2" key="1">
    <citation type="submission" date="2023-03" db="EMBL/GenBank/DDBJ databases">
        <title>Massive genome expansion in bonnet fungi (Mycena s.s.) driven by repeated elements and novel gene families across ecological guilds.</title>
        <authorList>
            <consortium name="Lawrence Berkeley National Laboratory"/>
            <person name="Harder C.B."/>
            <person name="Miyauchi S."/>
            <person name="Viragh M."/>
            <person name="Kuo A."/>
            <person name="Thoen E."/>
            <person name="Andreopoulos B."/>
            <person name="Lu D."/>
            <person name="Skrede I."/>
            <person name="Drula E."/>
            <person name="Henrissat B."/>
            <person name="Morin E."/>
            <person name="Kohler A."/>
            <person name="Barry K."/>
            <person name="LaButti K."/>
            <person name="Morin E."/>
            <person name="Salamov A."/>
            <person name="Lipzen A."/>
            <person name="Mereny Z."/>
            <person name="Hegedus B."/>
            <person name="Baldrian P."/>
            <person name="Stursova M."/>
            <person name="Weitz H."/>
            <person name="Taylor A."/>
            <person name="Grigoriev I.V."/>
            <person name="Nagy L.G."/>
            <person name="Martin F."/>
            <person name="Kauserud H."/>
        </authorList>
    </citation>
    <scope>NUCLEOTIDE SEQUENCE</scope>
    <source>
        <strain evidence="2">CBHHK182m</strain>
    </source>
</reference>
<evidence type="ECO:0000313" key="2">
    <source>
        <dbReference type="EMBL" id="KAJ7759068.1"/>
    </source>
</evidence>
<feature type="compositionally biased region" description="Basic and acidic residues" evidence="1">
    <location>
        <begin position="20"/>
        <end position="51"/>
    </location>
</feature>
<dbReference type="AlphaFoldDB" id="A0AAD7NES7"/>
<dbReference type="Proteomes" id="UP001215598">
    <property type="component" value="Unassembled WGS sequence"/>
</dbReference>
<gene>
    <name evidence="2" type="ORF">B0H16DRAFT_1885025</name>
</gene>
<protein>
    <submittedName>
        <fullName evidence="2">Uncharacterized protein</fullName>
    </submittedName>
</protein>
<organism evidence="2 3">
    <name type="scientific">Mycena metata</name>
    <dbReference type="NCBI Taxonomy" id="1033252"/>
    <lineage>
        <taxon>Eukaryota</taxon>
        <taxon>Fungi</taxon>
        <taxon>Dikarya</taxon>
        <taxon>Basidiomycota</taxon>
        <taxon>Agaricomycotina</taxon>
        <taxon>Agaricomycetes</taxon>
        <taxon>Agaricomycetidae</taxon>
        <taxon>Agaricales</taxon>
        <taxon>Marasmiineae</taxon>
        <taxon>Mycenaceae</taxon>
        <taxon>Mycena</taxon>
    </lineage>
</organism>
<proteinExistence type="predicted"/>
<evidence type="ECO:0000313" key="3">
    <source>
        <dbReference type="Proteomes" id="UP001215598"/>
    </source>
</evidence>
<comment type="caution">
    <text evidence="2">The sequence shown here is derived from an EMBL/GenBank/DDBJ whole genome shotgun (WGS) entry which is preliminary data.</text>
</comment>
<sequence length="161" mass="17423">MYDAPMDALTQPEPPVAPRYHREERERERDCDREGLGDRDREREQRDRERNQLQMQCNASGVGSANNNCGNASATFAPCSPHPSLAWQGGSPLASAASSAIAITIGASPSTTAAPRRTRSGFGLESRGVLTGPRVFQGQFHFVRPPVRSVAAPSACVFVWA</sequence>
<keyword evidence="3" id="KW-1185">Reference proteome</keyword>
<dbReference type="EMBL" id="JARKIB010000040">
    <property type="protein sequence ID" value="KAJ7759068.1"/>
    <property type="molecule type" value="Genomic_DNA"/>
</dbReference>
<evidence type="ECO:0000256" key="1">
    <source>
        <dbReference type="SAM" id="MobiDB-lite"/>
    </source>
</evidence>